<evidence type="ECO:0000313" key="2">
    <source>
        <dbReference type="Proteomes" id="UP000255239"/>
    </source>
</evidence>
<dbReference type="AlphaFoldDB" id="A0A378C568"/>
<accession>A0A378C568</accession>
<reference evidence="1 2" key="1">
    <citation type="submission" date="2018-06" db="EMBL/GenBank/DDBJ databases">
        <authorList>
            <consortium name="Pathogen Informatics"/>
            <person name="Doyle S."/>
        </authorList>
    </citation>
    <scope>NUCLEOTIDE SEQUENCE [LARGE SCALE GENOMIC DNA]</scope>
    <source>
        <strain evidence="1 2">NCTC11679</strain>
    </source>
</reference>
<dbReference type="EMBL" id="UGMG01000001">
    <property type="protein sequence ID" value="STV60881.1"/>
    <property type="molecule type" value="Genomic_DNA"/>
</dbReference>
<sequence length="31" mass="3680">MVEVEEIKKKYPAQMTGKWVTVRNWLTSLLT</sequence>
<gene>
    <name evidence="1" type="ORF">NCTC11679_02627</name>
</gene>
<dbReference type="Proteomes" id="UP000255239">
    <property type="component" value="Unassembled WGS sequence"/>
</dbReference>
<protein>
    <submittedName>
        <fullName evidence="1">Uncharacterized protein</fullName>
    </submittedName>
</protein>
<name>A0A378C568_KLEPN</name>
<evidence type="ECO:0000313" key="1">
    <source>
        <dbReference type="EMBL" id="STV60881.1"/>
    </source>
</evidence>
<organism evidence="1 2">
    <name type="scientific">Klebsiella pneumoniae</name>
    <dbReference type="NCBI Taxonomy" id="573"/>
    <lineage>
        <taxon>Bacteria</taxon>
        <taxon>Pseudomonadati</taxon>
        <taxon>Pseudomonadota</taxon>
        <taxon>Gammaproteobacteria</taxon>
        <taxon>Enterobacterales</taxon>
        <taxon>Enterobacteriaceae</taxon>
        <taxon>Klebsiella/Raoultella group</taxon>
        <taxon>Klebsiella</taxon>
        <taxon>Klebsiella pneumoniae complex</taxon>
    </lineage>
</organism>
<proteinExistence type="predicted"/>